<keyword evidence="2" id="KW-1185">Reference proteome</keyword>
<dbReference type="EMBL" id="BAABIQ010000003">
    <property type="protein sequence ID" value="GAA4780783.1"/>
    <property type="molecule type" value="Genomic_DNA"/>
</dbReference>
<comment type="caution">
    <text evidence="1">The sequence shown here is derived from an EMBL/GenBank/DDBJ whole genome shotgun (WGS) entry which is preliminary data.</text>
</comment>
<reference evidence="2" key="1">
    <citation type="journal article" date="2019" name="Int. J. Syst. Evol. Microbiol.">
        <title>The Global Catalogue of Microorganisms (GCM) 10K type strain sequencing project: providing services to taxonomists for standard genome sequencing and annotation.</title>
        <authorList>
            <consortium name="The Broad Institute Genomics Platform"/>
            <consortium name="The Broad Institute Genome Sequencing Center for Infectious Disease"/>
            <person name="Wu L."/>
            <person name="Ma J."/>
        </authorList>
    </citation>
    <scope>NUCLEOTIDE SEQUENCE [LARGE SCALE GENOMIC DNA]</scope>
    <source>
        <strain evidence="2">JCM 18200</strain>
    </source>
</reference>
<name>A0ABP9AJA4_9SPHI</name>
<protein>
    <submittedName>
        <fullName evidence="1">Uncharacterized protein</fullName>
    </submittedName>
</protein>
<organism evidence="1 2">
    <name type="scientific">Olivibacter ginsenosidimutans</name>
    <dbReference type="NCBI Taxonomy" id="1176537"/>
    <lineage>
        <taxon>Bacteria</taxon>
        <taxon>Pseudomonadati</taxon>
        <taxon>Bacteroidota</taxon>
        <taxon>Sphingobacteriia</taxon>
        <taxon>Sphingobacteriales</taxon>
        <taxon>Sphingobacteriaceae</taxon>
        <taxon>Olivibacter</taxon>
    </lineage>
</organism>
<gene>
    <name evidence="1" type="ORF">GCM10023231_04940</name>
</gene>
<evidence type="ECO:0000313" key="2">
    <source>
        <dbReference type="Proteomes" id="UP001501411"/>
    </source>
</evidence>
<proteinExistence type="predicted"/>
<accession>A0ABP9AJA4</accession>
<dbReference type="Proteomes" id="UP001501411">
    <property type="component" value="Unassembled WGS sequence"/>
</dbReference>
<sequence length="74" mass="8546">MFAFDDQAKKDIEEKLHFEDIKFKNIEVLKGGTLFDLNNDWFKNLAIELDADQYTAKKNDITVNVSLPPQADKV</sequence>
<evidence type="ECO:0000313" key="1">
    <source>
        <dbReference type="EMBL" id="GAA4780783.1"/>
    </source>
</evidence>